<name>A0ABN7AC57_9HEMI</name>
<feature type="region of interest" description="Disordered" evidence="1">
    <location>
        <begin position="1"/>
        <end position="26"/>
    </location>
</feature>
<reference evidence="2 3" key="1">
    <citation type="submission" date="2023-09" db="EMBL/GenBank/DDBJ databases">
        <title>Nesidiocoris tenuis whole genome shotgun sequence.</title>
        <authorList>
            <person name="Shibata T."/>
            <person name="Shimoda M."/>
            <person name="Kobayashi T."/>
            <person name="Uehara T."/>
        </authorList>
    </citation>
    <scope>NUCLEOTIDE SEQUENCE [LARGE SCALE GENOMIC DNA]</scope>
    <source>
        <strain evidence="2 3">Japan</strain>
    </source>
</reference>
<organism evidence="2 3">
    <name type="scientific">Nesidiocoris tenuis</name>
    <dbReference type="NCBI Taxonomy" id="355587"/>
    <lineage>
        <taxon>Eukaryota</taxon>
        <taxon>Metazoa</taxon>
        <taxon>Ecdysozoa</taxon>
        <taxon>Arthropoda</taxon>
        <taxon>Hexapoda</taxon>
        <taxon>Insecta</taxon>
        <taxon>Pterygota</taxon>
        <taxon>Neoptera</taxon>
        <taxon>Paraneoptera</taxon>
        <taxon>Hemiptera</taxon>
        <taxon>Heteroptera</taxon>
        <taxon>Panheteroptera</taxon>
        <taxon>Cimicomorpha</taxon>
        <taxon>Miridae</taxon>
        <taxon>Dicyphina</taxon>
        <taxon>Nesidiocoris</taxon>
    </lineage>
</organism>
<dbReference type="EMBL" id="AP028909">
    <property type="protein sequence ID" value="BES88832.1"/>
    <property type="molecule type" value="Genomic_DNA"/>
</dbReference>
<sequence length="99" mass="11626">MYQNRWKKIGSPAQENQFSSWPIGGRTTHYPNVYKSRWSYRHQFEMRRFAEVMTAAMTVSSMSRPIKTLFRLLTRRAASQRGALPEPQLYHPPLPNVEA</sequence>
<evidence type="ECO:0000313" key="2">
    <source>
        <dbReference type="EMBL" id="BES88832.1"/>
    </source>
</evidence>
<gene>
    <name evidence="2" type="ORF">NTJ_01639</name>
</gene>
<keyword evidence="3" id="KW-1185">Reference proteome</keyword>
<evidence type="ECO:0000313" key="3">
    <source>
        <dbReference type="Proteomes" id="UP001307889"/>
    </source>
</evidence>
<dbReference type="Proteomes" id="UP001307889">
    <property type="component" value="Chromosome 1"/>
</dbReference>
<proteinExistence type="predicted"/>
<evidence type="ECO:0000256" key="1">
    <source>
        <dbReference type="SAM" id="MobiDB-lite"/>
    </source>
</evidence>
<accession>A0ABN7AC57</accession>
<protein>
    <submittedName>
        <fullName evidence="2">Uncharacterized protein</fullName>
    </submittedName>
</protein>